<dbReference type="CDD" id="cd00438">
    <property type="entry name" value="cupin_RmlC"/>
    <property type="match status" value="1"/>
</dbReference>
<dbReference type="PANTHER" id="PTHR21047:SF2">
    <property type="entry name" value="THYMIDINE DIPHOSPHO-4-KETO-RHAMNOSE 3,5-EPIMERASE"/>
    <property type="match status" value="1"/>
</dbReference>
<dbReference type="GO" id="GO:0005829">
    <property type="term" value="C:cytosol"/>
    <property type="evidence" value="ECO:0007669"/>
    <property type="project" value="TreeGrafter"/>
</dbReference>
<dbReference type="InterPro" id="IPR014710">
    <property type="entry name" value="RmlC-like_jellyroll"/>
</dbReference>
<sequence length="216" mass="23671">MSRAGRALPPDRLWTMDVAPLAVPDAWVFTPRQYPDERGVFLEWFRADVLSRVIGHQMAIAQSNQSVSRRGTIRGVHFADVPPSQAKYVYCARGAVLDVVVDIRVGSPTFGRLDTVRLDDVDRRAVYISEGLGHAFMALTDDAVVTYLCSTGYAPEREHGVNPLDEELGIPWPRDIEPILSAKDAAAPGLAKAAADGLLPTYAECLAFYASLRSRS</sequence>
<evidence type="ECO:0000256" key="1">
    <source>
        <dbReference type="ARBA" id="ARBA00010154"/>
    </source>
</evidence>
<evidence type="ECO:0000256" key="2">
    <source>
        <dbReference type="PIRSR" id="PIRSR600888-1"/>
    </source>
</evidence>
<keyword evidence="4 5" id="KW-0413">Isomerase</keyword>
<dbReference type="STRING" id="351607.Acel_0568"/>
<evidence type="ECO:0000313" key="5">
    <source>
        <dbReference type="EMBL" id="ABK52341.1"/>
    </source>
</evidence>
<dbReference type="InParanoid" id="A0LSD1"/>
<dbReference type="AlphaFoldDB" id="A0LSD1"/>
<dbReference type="EMBL" id="CP000481">
    <property type="protein sequence ID" value="ABK52341.1"/>
    <property type="molecule type" value="Genomic_DNA"/>
</dbReference>
<gene>
    <name evidence="5" type="ordered locus">Acel_0568</name>
</gene>
<comment type="similarity">
    <text evidence="1 4">Belongs to the dTDP-4-dehydrorhamnose 3,5-epimerase family.</text>
</comment>
<dbReference type="UniPathway" id="UPA00124"/>
<comment type="function">
    <text evidence="4">Catalyzes the epimerization of the C3' and C5'positions of dTDP-6-deoxy-D-xylo-4-hexulose, forming dTDP-6-deoxy-L-lyxo-4-hexulose.</text>
</comment>
<dbReference type="eggNOG" id="COG1898">
    <property type="taxonomic scope" value="Bacteria"/>
</dbReference>
<dbReference type="SUPFAM" id="SSF51182">
    <property type="entry name" value="RmlC-like cupins"/>
    <property type="match status" value="1"/>
</dbReference>
<dbReference type="GO" id="GO:0000271">
    <property type="term" value="P:polysaccharide biosynthetic process"/>
    <property type="evidence" value="ECO:0007669"/>
    <property type="project" value="TreeGrafter"/>
</dbReference>
<dbReference type="Proteomes" id="UP000008221">
    <property type="component" value="Chromosome"/>
</dbReference>
<organism evidence="5 6">
    <name type="scientific">Acidothermus cellulolyticus (strain ATCC 43068 / DSM 8971 / 11B)</name>
    <dbReference type="NCBI Taxonomy" id="351607"/>
    <lineage>
        <taxon>Bacteria</taxon>
        <taxon>Bacillati</taxon>
        <taxon>Actinomycetota</taxon>
        <taxon>Actinomycetes</taxon>
        <taxon>Acidothermales</taxon>
        <taxon>Acidothermaceae</taxon>
        <taxon>Acidothermus</taxon>
    </lineage>
</organism>
<dbReference type="HOGENOM" id="CLU_090940_0_0_11"/>
<dbReference type="InterPro" id="IPR000888">
    <property type="entry name" value="RmlC-like"/>
</dbReference>
<comment type="subunit">
    <text evidence="4">Homodimer.</text>
</comment>
<feature type="active site" description="Proton donor" evidence="2">
    <location>
        <position position="147"/>
    </location>
</feature>
<proteinExistence type="inferred from homology"/>
<comment type="pathway">
    <text evidence="4">Carbohydrate biosynthesis; dTDP-L-rhamnose biosynthesis.</text>
</comment>
<dbReference type="KEGG" id="ace:Acel_0568"/>
<dbReference type="FunCoup" id="A0LSD1">
    <property type="interactions" value="26"/>
</dbReference>
<accession>A0LSD1</accession>
<evidence type="ECO:0000256" key="4">
    <source>
        <dbReference type="RuleBase" id="RU364069"/>
    </source>
</evidence>
<dbReference type="NCBIfam" id="TIGR01221">
    <property type="entry name" value="rmlC"/>
    <property type="match status" value="1"/>
</dbReference>
<feature type="active site" description="Proton acceptor" evidence="2">
    <location>
        <position position="77"/>
    </location>
</feature>
<dbReference type="PANTHER" id="PTHR21047">
    <property type="entry name" value="DTDP-6-DEOXY-D-GLUCOSE-3,5 EPIMERASE"/>
    <property type="match status" value="1"/>
</dbReference>
<dbReference type="EC" id="5.1.3.13" evidence="4"/>
<keyword evidence="6" id="KW-1185">Reference proteome</keyword>
<feature type="site" description="Participates in a stacking interaction with the thymidine ring of dTDP-4-oxo-6-deoxyglucose" evidence="3">
    <location>
        <position position="153"/>
    </location>
</feature>
<evidence type="ECO:0000313" key="6">
    <source>
        <dbReference type="Proteomes" id="UP000008221"/>
    </source>
</evidence>
<dbReference type="Gene3D" id="2.60.120.10">
    <property type="entry name" value="Jelly Rolls"/>
    <property type="match status" value="1"/>
</dbReference>
<dbReference type="Pfam" id="PF00908">
    <property type="entry name" value="dTDP_sugar_isom"/>
    <property type="match status" value="1"/>
</dbReference>
<comment type="catalytic activity">
    <reaction evidence="4">
        <text>dTDP-4-dehydro-6-deoxy-alpha-D-glucose = dTDP-4-dehydro-beta-L-rhamnose</text>
        <dbReference type="Rhea" id="RHEA:16969"/>
        <dbReference type="ChEBI" id="CHEBI:57649"/>
        <dbReference type="ChEBI" id="CHEBI:62830"/>
        <dbReference type="EC" id="5.1.3.13"/>
    </reaction>
</comment>
<name>A0LSD1_ACIC1</name>
<evidence type="ECO:0000256" key="3">
    <source>
        <dbReference type="PIRSR" id="PIRSR600888-3"/>
    </source>
</evidence>
<dbReference type="GO" id="GO:0008830">
    <property type="term" value="F:dTDP-4-dehydrorhamnose 3,5-epimerase activity"/>
    <property type="evidence" value="ECO:0007669"/>
    <property type="project" value="UniProtKB-UniRule"/>
</dbReference>
<protein>
    <recommendedName>
        <fullName evidence="4">dTDP-4-dehydrorhamnose 3,5-epimerase</fullName>
        <ecNumber evidence="4">5.1.3.13</ecNumber>
    </recommendedName>
    <alternativeName>
        <fullName evidence="4">Thymidine diphospho-4-keto-rhamnose 3,5-epimerase</fullName>
    </alternativeName>
</protein>
<dbReference type="GO" id="GO:0019305">
    <property type="term" value="P:dTDP-rhamnose biosynthetic process"/>
    <property type="evidence" value="ECO:0007669"/>
    <property type="project" value="UniProtKB-UniRule"/>
</dbReference>
<dbReference type="InterPro" id="IPR011051">
    <property type="entry name" value="RmlC_Cupin_sf"/>
</dbReference>
<reference evidence="5 6" key="1">
    <citation type="journal article" date="2009" name="Genome Res.">
        <title>Complete genome of the cellulolytic thermophile Acidothermus cellulolyticus 11B provides insights into its ecophysiological and evolutionary adaptations.</title>
        <authorList>
            <person name="Barabote R.D."/>
            <person name="Xie G."/>
            <person name="Leu D.H."/>
            <person name="Normand P."/>
            <person name="Necsulea A."/>
            <person name="Daubin V."/>
            <person name="Medigue C."/>
            <person name="Adney W.S."/>
            <person name="Xu X.C."/>
            <person name="Lapidus A."/>
            <person name="Parales R.E."/>
            <person name="Detter C."/>
            <person name="Pujic P."/>
            <person name="Bruce D."/>
            <person name="Lavire C."/>
            <person name="Challacombe J.F."/>
            <person name="Brettin T.S."/>
            <person name="Berry A.M."/>
        </authorList>
    </citation>
    <scope>NUCLEOTIDE SEQUENCE [LARGE SCALE GENOMIC DNA]</scope>
    <source>
        <strain evidence="6">ATCC 43068 / DSM 8971 / 11B</strain>
    </source>
</reference>